<dbReference type="RefSeq" id="WP_123177883.1">
    <property type="nucleotide sequence ID" value="NZ_QWDD01000003.1"/>
</dbReference>
<sequence length="106" mass="11977">MEYVYQVCTYPVSDPPEIGANEPGNFIYAKRDAQRRWIPIFFGRGDLTQVGAFDPQKIKCIESKDATHVHVRVNFDKESRIAEVKDLLANFPQALAPDGCNEQGSF</sequence>
<reference evidence="1 2" key="1">
    <citation type="submission" date="2018-08" db="EMBL/GenBank/DDBJ databases">
        <title>Genome sequence of Methylocystis hirsuta CSC1, a methanotroph able to accumulate PHAs.</title>
        <authorList>
            <person name="Bordel S."/>
            <person name="Rodriguez E."/>
            <person name="Gancedo J."/>
            <person name="Munoz R."/>
        </authorList>
    </citation>
    <scope>NUCLEOTIDE SEQUENCE [LARGE SCALE GENOMIC DNA]</scope>
    <source>
        <strain evidence="1 2">CSC1</strain>
    </source>
</reference>
<keyword evidence="2" id="KW-1185">Reference proteome</keyword>
<dbReference type="EMBL" id="QWDD01000003">
    <property type="protein sequence ID" value="RNJ48137.1"/>
    <property type="molecule type" value="Genomic_DNA"/>
</dbReference>
<evidence type="ECO:0000313" key="1">
    <source>
        <dbReference type="EMBL" id="RNJ48137.1"/>
    </source>
</evidence>
<comment type="caution">
    <text evidence="1">The sequence shown here is derived from an EMBL/GenBank/DDBJ whole genome shotgun (WGS) entry which is preliminary data.</text>
</comment>
<name>A0A3M9XJ09_9HYPH</name>
<dbReference type="AlphaFoldDB" id="A0A3M9XJ09"/>
<dbReference type="OrthoDB" id="9801383at2"/>
<gene>
    <name evidence="1" type="ORF">D1O30_20140</name>
</gene>
<accession>A0A3M9XJ09</accession>
<organism evidence="1 2">
    <name type="scientific">Methylocystis hirsuta</name>
    <dbReference type="NCBI Taxonomy" id="369798"/>
    <lineage>
        <taxon>Bacteria</taxon>
        <taxon>Pseudomonadati</taxon>
        <taxon>Pseudomonadota</taxon>
        <taxon>Alphaproteobacteria</taxon>
        <taxon>Hyphomicrobiales</taxon>
        <taxon>Methylocystaceae</taxon>
        <taxon>Methylocystis</taxon>
    </lineage>
</organism>
<evidence type="ECO:0000313" key="2">
    <source>
        <dbReference type="Proteomes" id="UP000268623"/>
    </source>
</evidence>
<dbReference type="Proteomes" id="UP000268623">
    <property type="component" value="Unassembled WGS sequence"/>
</dbReference>
<protein>
    <submittedName>
        <fullName evidence="1">Uncharacterized protein</fullName>
    </submittedName>
</protein>
<proteinExistence type="predicted"/>